<reference evidence="1" key="2">
    <citation type="submission" date="2015-06" db="UniProtKB">
        <authorList>
            <consortium name="EnsemblProtists"/>
        </authorList>
    </citation>
    <scope>IDENTIFICATION</scope>
    <source>
        <strain evidence="1">Emoy2</strain>
    </source>
</reference>
<dbReference type="EMBL" id="JH598083">
    <property type="status" value="NOT_ANNOTATED_CDS"/>
    <property type="molecule type" value="Genomic_DNA"/>
</dbReference>
<sequence>MLRRKCSYCESLRSAITHVPLVTQVADYLLRARRVRKVECRAFKSYLSVCVSVNNAGRCSLHVLSAIKPVPFS</sequence>
<protein>
    <submittedName>
        <fullName evidence="1">Uncharacterized protein</fullName>
    </submittedName>
</protein>
<proteinExistence type="predicted"/>
<accession>M4BAX8</accession>
<organism evidence="1 2">
    <name type="scientific">Hyaloperonospora arabidopsidis (strain Emoy2)</name>
    <name type="common">Downy mildew agent</name>
    <name type="synonym">Peronospora arabidopsidis</name>
    <dbReference type="NCBI Taxonomy" id="559515"/>
    <lineage>
        <taxon>Eukaryota</taxon>
        <taxon>Sar</taxon>
        <taxon>Stramenopiles</taxon>
        <taxon>Oomycota</taxon>
        <taxon>Peronosporomycetes</taxon>
        <taxon>Peronosporales</taxon>
        <taxon>Peronosporaceae</taxon>
        <taxon>Hyaloperonospora</taxon>
    </lineage>
</organism>
<evidence type="ECO:0000313" key="1">
    <source>
        <dbReference type="EnsemblProtists" id="HpaP803439"/>
    </source>
</evidence>
<dbReference type="AlphaFoldDB" id="M4BAX8"/>
<dbReference type="VEuPathDB" id="FungiDB:HpaG803439"/>
<dbReference type="HOGENOM" id="CLU_2710108_0_0_1"/>
<dbReference type="Proteomes" id="UP000011713">
    <property type="component" value="Unassembled WGS sequence"/>
</dbReference>
<keyword evidence="2" id="KW-1185">Reference proteome</keyword>
<dbReference type="EnsemblProtists" id="HpaT803439">
    <property type="protein sequence ID" value="HpaP803439"/>
    <property type="gene ID" value="HpaG803439"/>
</dbReference>
<reference evidence="2" key="1">
    <citation type="journal article" date="2010" name="Science">
        <title>Signatures of adaptation to obligate biotrophy in the Hyaloperonospora arabidopsidis genome.</title>
        <authorList>
            <person name="Baxter L."/>
            <person name="Tripathy S."/>
            <person name="Ishaque N."/>
            <person name="Boot N."/>
            <person name="Cabral A."/>
            <person name="Kemen E."/>
            <person name="Thines M."/>
            <person name="Ah-Fong A."/>
            <person name="Anderson R."/>
            <person name="Badejoko W."/>
            <person name="Bittner-Eddy P."/>
            <person name="Boore J.L."/>
            <person name="Chibucos M.C."/>
            <person name="Coates M."/>
            <person name="Dehal P."/>
            <person name="Delehaunty K."/>
            <person name="Dong S."/>
            <person name="Downton P."/>
            <person name="Dumas B."/>
            <person name="Fabro G."/>
            <person name="Fronick C."/>
            <person name="Fuerstenberg S.I."/>
            <person name="Fulton L."/>
            <person name="Gaulin E."/>
            <person name="Govers F."/>
            <person name="Hughes L."/>
            <person name="Humphray S."/>
            <person name="Jiang R.H."/>
            <person name="Judelson H."/>
            <person name="Kamoun S."/>
            <person name="Kyung K."/>
            <person name="Meijer H."/>
            <person name="Minx P."/>
            <person name="Morris P."/>
            <person name="Nelson J."/>
            <person name="Phuntumart V."/>
            <person name="Qutob D."/>
            <person name="Rehmany A."/>
            <person name="Rougon-Cardoso A."/>
            <person name="Ryden P."/>
            <person name="Torto-Alalibo T."/>
            <person name="Studholme D."/>
            <person name="Wang Y."/>
            <person name="Win J."/>
            <person name="Wood J."/>
            <person name="Clifton S.W."/>
            <person name="Rogers J."/>
            <person name="Van den Ackerveken G."/>
            <person name="Jones J.D."/>
            <person name="McDowell J.M."/>
            <person name="Beynon J."/>
            <person name="Tyler B.M."/>
        </authorList>
    </citation>
    <scope>NUCLEOTIDE SEQUENCE [LARGE SCALE GENOMIC DNA]</scope>
    <source>
        <strain evidence="2">Emoy2</strain>
    </source>
</reference>
<dbReference type="InParanoid" id="M4BAX8"/>
<name>M4BAX8_HYAAE</name>
<evidence type="ECO:0000313" key="2">
    <source>
        <dbReference type="Proteomes" id="UP000011713"/>
    </source>
</evidence>